<gene>
    <name evidence="3" type="ORF">ILUMI_22410</name>
</gene>
<dbReference type="Pfam" id="PF13843">
    <property type="entry name" value="DDE_Tnp_1_7"/>
    <property type="match status" value="1"/>
</dbReference>
<comment type="caution">
    <text evidence="3">The sequence shown here is derived from an EMBL/GenBank/DDBJ whole genome shotgun (WGS) entry which is preliminary data.</text>
</comment>
<dbReference type="PANTHER" id="PTHR46599">
    <property type="entry name" value="PIGGYBAC TRANSPOSABLE ELEMENT-DERIVED PROTEIN 4"/>
    <property type="match status" value="1"/>
</dbReference>
<organism evidence="3 4">
    <name type="scientific">Ignelater luminosus</name>
    <name type="common">Cucubano</name>
    <name type="synonym">Pyrophorus luminosus</name>
    <dbReference type="NCBI Taxonomy" id="2038154"/>
    <lineage>
        <taxon>Eukaryota</taxon>
        <taxon>Metazoa</taxon>
        <taxon>Ecdysozoa</taxon>
        <taxon>Arthropoda</taxon>
        <taxon>Hexapoda</taxon>
        <taxon>Insecta</taxon>
        <taxon>Pterygota</taxon>
        <taxon>Neoptera</taxon>
        <taxon>Endopterygota</taxon>
        <taxon>Coleoptera</taxon>
        <taxon>Polyphaga</taxon>
        <taxon>Elateriformia</taxon>
        <taxon>Elateroidea</taxon>
        <taxon>Elateridae</taxon>
        <taxon>Agrypninae</taxon>
        <taxon>Pyrophorini</taxon>
        <taxon>Ignelater</taxon>
    </lineage>
</organism>
<evidence type="ECO:0000256" key="1">
    <source>
        <dbReference type="SAM" id="MobiDB-lite"/>
    </source>
</evidence>
<evidence type="ECO:0000313" key="3">
    <source>
        <dbReference type="EMBL" id="KAF2883765.1"/>
    </source>
</evidence>
<evidence type="ECO:0000313" key="4">
    <source>
        <dbReference type="Proteomes" id="UP000801492"/>
    </source>
</evidence>
<sequence length="400" mass="46221">MWSRKGLTPEQALSYLDELEGLSESNSEHESESTSDSENEAYSRVLRKSSERILQIIKNCTKTEANNKLENVDWKLSFEDLDTFIAILYARGAYTSSKLELDSLWSIKWKPPFFREAMSKNRFKEIMKFLRERLLHNKLVSDIWNRFIYNCKISYVPGENITVDEQLFPTKVRCRFTQYMSNKPDKFGIKFWIAVDTNSKYVLNAFPYLGKDETRPQNQALSENVLLRLLEPFTKKGRSVTTDNVFTSVKLAEKLAKLNITIVGTMNRFKKEVPELVKSSRNQYETVLLKTDNDNCILTVYQAKSNKNVHLLSTLHTSVTINTDEKKKKPETVLYYNDTRYGVDVADQMARKYTDYQIHSDVPFQPCRALHHASATPTLQSPPSRTTSGSPENTIWLRGA</sequence>
<feature type="region of interest" description="Disordered" evidence="1">
    <location>
        <begin position="374"/>
        <end position="400"/>
    </location>
</feature>
<dbReference type="Proteomes" id="UP000801492">
    <property type="component" value="Unassembled WGS sequence"/>
</dbReference>
<feature type="compositionally biased region" description="Polar residues" evidence="1">
    <location>
        <begin position="375"/>
        <end position="393"/>
    </location>
</feature>
<name>A0A8K0CH67_IGNLU</name>
<evidence type="ECO:0000259" key="2">
    <source>
        <dbReference type="Pfam" id="PF13843"/>
    </source>
</evidence>
<dbReference type="AlphaFoldDB" id="A0A8K0CH67"/>
<dbReference type="EMBL" id="VTPC01090292">
    <property type="protein sequence ID" value="KAF2883765.1"/>
    <property type="molecule type" value="Genomic_DNA"/>
</dbReference>
<feature type="domain" description="PiggyBac transposable element-derived protein" evidence="2">
    <location>
        <begin position="52"/>
        <end position="355"/>
    </location>
</feature>
<keyword evidence="4" id="KW-1185">Reference proteome</keyword>
<dbReference type="OrthoDB" id="8193788at2759"/>
<dbReference type="InterPro" id="IPR029526">
    <property type="entry name" value="PGBD"/>
</dbReference>
<accession>A0A8K0CH67</accession>
<protein>
    <recommendedName>
        <fullName evidence="2">PiggyBac transposable element-derived protein domain-containing protein</fullName>
    </recommendedName>
</protein>
<feature type="region of interest" description="Disordered" evidence="1">
    <location>
        <begin position="21"/>
        <end position="41"/>
    </location>
</feature>
<reference evidence="3" key="1">
    <citation type="submission" date="2019-08" db="EMBL/GenBank/DDBJ databases">
        <title>The genome of the North American firefly Photinus pyralis.</title>
        <authorList>
            <consortium name="Photinus pyralis genome working group"/>
            <person name="Fallon T.R."/>
            <person name="Sander Lower S.E."/>
            <person name="Weng J.-K."/>
        </authorList>
    </citation>
    <scope>NUCLEOTIDE SEQUENCE</scope>
    <source>
        <strain evidence="3">TRF0915ILg1</strain>
        <tissue evidence="3">Whole body</tissue>
    </source>
</reference>
<dbReference type="PANTHER" id="PTHR46599:SF6">
    <property type="entry name" value="DUAL SPECIFICITY PHOSPHATASE 26"/>
    <property type="match status" value="1"/>
</dbReference>
<proteinExistence type="predicted"/>